<evidence type="ECO:0000259" key="1">
    <source>
        <dbReference type="Pfam" id="PF12146"/>
    </source>
</evidence>
<organism evidence="2 3">
    <name type="scientific">Inhella proteolytica</name>
    <dbReference type="NCBI Taxonomy" id="2795029"/>
    <lineage>
        <taxon>Bacteria</taxon>
        <taxon>Pseudomonadati</taxon>
        <taxon>Pseudomonadota</taxon>
        <taxon>Betaproteobacteria</taxon>
        <taxon>Burkholderiales</taxon>
        <taxon>Sphaerotilaceae</taxon>
        <taxon>Inhella</taxon>
    </lineage>
</organism>
<dbReference type="AlphaFoldDB" id="A0A931J0L7"/>
<keyword evidence="3" id="KW-1185">Reference proteome</keyword>
<dbReference type="SUPFAM" id="SSF53474">
    <property type="entry name" value="alpha/beta-Hydrolases"/>
    <property type="match status" value="1"/>
</dbReference>
<name>A0A931J0L7_9BURK</name>
<evidence type="ECO:0000313" key="3">
    <source>
        <dbReference type="Proteomes" id="UP000613266"/>
    </source>
</evidence>
<comment type="caution">
    <text evidence="2">The sequence shown here is derived from an EMBL/GenBank/DDBJ whole genome shotgun (WGS) entry which is preliminary data.</text>
</comment>
<dbReference type="InterPro" id="IPR051044">
    <property type="entry name" value="MAG_DAG_Lipase"/>
</dbReference>
<dbReference type="InterPro" id="IPR029058">
    <property type="entry name" value="AB_hydrolase_fold"/>
</dbReference>
<dbReference type="EMBL" id="JAEDAK010000006">
    <property type="protein sequence ID" value="MBH9577299.1"/>
    <property type="molecule type" value="Genomic_DNA"/>
</dbReference>
<accession>A0A931J0L7</accession>
<sequence length="270" mass="28929">MLPQLLHQPAPGPSRAQVLIVHGLGEHQGRYDALAARLNYWGYGCWRYDQRGHGHSPGRRGDAPHLHSLLEDLAECMDSVRAQTPGLPLVLLGHSLGGLVAGRTVAGALRGEAFGRAPDALVLSSPAIDPGMSGGQKALLAVARRLFPHLLVNNGLQPAWISRDPAVVQAYVNDPLVHDRVSATVAALVADGGQELLQAAPHWQVQTLLMWAGADRCVSPAGSAAFAAAAPQALVQSHCFEGLAHEIFNEPEHELVFGRLRDWLDERFPA</sequence>
<dbReference type="Gene3D" id="3.40.50.1820">
    <property type="entry name" value="alpha/beta hydrolase"/>
    <property type="match status" value="1"/>
</dbReference>
<dbReference type="RefSeq" id="WP_198111074.1">
    <property type="nucleotide sequence ID" value="NZ_JAEDAK010000006.1"/>
</dbReference>
<evidence type="ECO:0000313" key="2">
    <source>
        <dbReference type="EMBL" id="MBH9577299.1"/>
    </source>
</evidence>
<gene>
    <name evidence="2" type="ORF">I7X39_10355</name>
</gene>
<dbReference type="Pfam" id="PF12146">
    <property type="entry name" value="Hydrolase_4"/>
    <property type="match status" value="1"/>
</dbReference>
<dbReference type="PANTHER" id="PTHR11614">
    <property type="entry name" value="PHOSPHOLIPASE-RELATED"/>
    <property type="match status" value="1"/>
</dbReference>
<proteinExistence type="predicted"/>
<dbReference type="InterPro" id="IPR022742">
    <property type="entry name" value="Hydrolase_4"/>
</dbReference>
<dbReference type="Proteomes" id="UP000613266">
    <property type="component" value="Unassembled WGS sequence"/>
</dbReference>
<reference evidence="2" key="1">
    <citation type="submission" date="2020-12" db="EMBL/GenBank/DDBJ databases">
        <title>The genome sequence of Inhella sp. 1Y17.</title>
        <authorList>
            <person name="Liu Y."/>
        </authorList>
    </citation>
    <scope>NUCLEOTIDE SEQUENCE</scope>
    <source>
        <strain evidence="2">1Y17</strain>
    </source>
</reference>
<protein>
    <submittedName>
        <fullName evidence="2">Lysophospholipase</fullName>
    </submittedName>
</protein>
<feature type="domain" description="Serine aminopeptidase S33" evidence="1">
    <location>
        <begin position="13"/>
        <end position="252"/>
    </location>
</feature>